<dbReference type="GO" id="GO:0030317">
    <property type="term" value="P:flagellated sperm motility"/>
    <property type="evidence" value="ECO:0007669"/>
    <property type="project" value="Ensembl"/>
</dbReference>
<reference evidence="2" key="1">
    <citation type="submission" date="2018-12" db="EMBL/GenBank/DDBJ databases">
        <authorList>
            <person name="Yazar S."/>
        </authorList>
    </citation>
    <scope>NUCLEOTIDE SEQUENCE [LARGE SCALE GENOMIC DNA]</scope>
</reference>
<dbReference type="PANTHER" id="PTHR35263:SF1">
    <property type="entry name" value="TESTIS-EXPRESSED PROTEIN 49"/>
    <property type="match status" value="1"/>
</dbReference>
<reference evidence="1" key="3">
    <citation type="submission" date="2025-09" db="UniProtKB">
        <authorList>
            <consortium name="Ensembl"/>
        </authorList>
    </citation>
    <scope>IDENTIFICATION</scope>
</reference>
<dbReference type="Ensembl" id="ENSVURT00010009005.1">
    <property type="protein sequence ID" value="ENSVURP00010007941.1"/>
    <property type="gene ID" value="ENSVURG00010006146.1"/>
</dbReference>
<proteinExistence type="predicted"/>
<dbReference type="GO" id="GO:0160111">
    <property type="term" value="C:axonemal A tubule inner sheath"/>
    <property type="evidence" value="ECO:0007669"/>
    <property type="project" value="Ensembl"/>
</dbReference>
<organism evidence="1 2">
    <name type="scientific">Vombatus ursinus</name>
    <name type="common">Common wombat</name>
    <dbReference type="NCBI Taxonomy" id="29139"/>
    <lineage>
        <taxon>Eukaryota</taxon>
        <taxon>Metazoa</taxon>
        <taxon>Chordata</taxon>
        <taxon>Craniata</taxon>
        <taxon>Vertebrata</taxon>
        <taxon>Euteleostomi</taxon>
        <taxon>Mammalia</taxon>
        <taxon>Metatheria</taxon>
        <taxon>Diprotodontia</taxon>
        <taxon>Vombatidae</taxon>
        <taxon>Vombatus</taxon>
    </lineage>
</organism>
<dbReference type="InterPro" id="IPR038775">
    <property type="entry name" value="SPMIP11"/>
</dbReference>
<reference evidence="1" key="2">
    <citation type="submission" date="2025-08" db="UniProtKB">
        <authorList>
            <consortium name="Ensembl"/>
        </authorList>
    </citation>
    <scope>IDENTIFICATION</scope>
</reference>
<dbReference type="Pfam" id="PF22593">
    <property type="entry name" value="SPMIP11"/>
    <property type="match status" value="1"/>
</dbReference>
<dbReference type="GO" id="GO:0036126">
    <property type="term" value="C:sperm flagellum"/>
    <property type="evidence" value="ECO:0007669"/>
    <property type="project" value="Ensembl"/>
</dbReference>
<dbReference type="AlphaFoldDB" id="A0A4X2KCW3"/>
<dbReference type="PANTHER" id="PTHR35263">
    <property type="entry name" value="TESTIS-EXPRESSED PROTEIN 49"/>
    <property type="match status" value="1"/>
</dbReference>
<protein>
    <submittedName>
        <fullName evidence="1">Sperm microtubule inner protein 11</fullName>
    </submittedName>
</protein>
<sequence>EERCPKESVSTKLPPIIPVGNYCVHQNSNEKYHKAVRRVQLKTFHNQLFEAPLTDAQNFSFWMPHECGIRPQDIAPWMKTPRHCIINSPTTRFVDHLILNDRLFSLY</sequence>
<dbReference type="Proteomes" id="UP000314987">
    <property type="component" value="Unassembled WGS sequence"/>
</dbReference>
<accession>A0A4X2KCW3</accession>
<evidence type="ECO:0000313" key="1">
    <source>
        <dbReference type="Ensembl" id="ENSVURP00010007941.1"/>
    </source>
</evidence>
<evidence type="ECO:0000313" key="2">
    <source>
        <dbReference type="Proteomes" id="UP000314987"/>
    </source>
</evidence>
<dbReference type="GeneTree" id="ENSGT00390000010327"/>
<dbReference type="OMA" id="DHCILND"/>
<gene>
    <name evidence="1" type="primary">SPMIP11</name>
</gene>
<keyword evidence="2" id="KW-1185">Reference proteome</keyword>
<name>A0A4X2KCW3_VOMUR</name>